<keyword evidence="3" id="KW-1185">Reference proteome</keyword>
<dbReference type="InterPro" id="IPR029058">
    <property type="entry name" value="AB_hydrolase_fold"/>
</dbReference>
<organism evidence="2 3">
    <name type="scientific">Candidatus Litorirhabdus singularis</name>
    <dbReference type="NCBI Taxonomy" id="2518993"/>
    <lineage>
        <taxon>Bacteria</taxon>
        <taxon>Pseudomonadati</taxon>
        <taxon>Pseudomonadota</taxon>
        <taxon>Gammaproteobacteria</taxon>
        <taxon>Cellvibrionales</taxon>
        <taxon>Halieaceae</taxon>
        <taxon>Candidatus Litorirhabdus</taxon>
    </lineage>
</organism>
<dbReference type="PANTHER" id="PTHR22946">
    <property type="entry name" value="DIENELACTONE HYDROLASE DOMAIN-CONTAINING PROTEIN-RELATED"/>
    <property type="match status" value="1"/>
</dbReference>
<feature type="domain" description="Dienelactone hydrolase" evidence="1">
    <location>
        <begin position="21"/>
        <end position="243"/>
    </location>
</feature>
<accession>A0ABT3THS5</accession>
<evidence type="ECO:0000313" key="3">
    <source>
        <dbReference type="Proteomes" id="UP001143362"/>
    </source>
</evidence>
<comment type="caution">
    <text evidence="2">The sequence shown here is derived from an EMBL/GenBank/DDBJ whole genome shotgun (WGS) entry which is preliminary data.</text>
</comment>
<proteinExistence type="predicted"/>
<dbReference type="EMBL" id="SHNN01000002">
    <property type="protein sequence ID" value="MCX2981880.1"/>
    <property type="molecule type" value="Genomic_DNA"/>
</dbReference>
<dbReference type="SUPFAM" id="SSF53474">
    <property type="entry name" value="alpha/beta-Hydrolases"/>
    <property type="match status" value="1"/>
</dbReference>
<dbReference type="Proteomes" id="UP001143362">
    <property type="component" value="Unassembled WGS sequence"/>
</dbReference>
<dbReference type="PANTHER" id="PTHR22946:SF0">
    <property type="entry name" value="DIENELACTONE HYDROLASE DOMAIN-CONTAINING PROTEIN"/>
    <property type="match status" value="1"/>
</dbReference>
<dbReference type="GO" id="GO:0016787">
    <property type="term" value="F:hydrolase activity"/>
    <property type="evidence" value="ECO:0007669"/>
    <property type="project" value="UniProtKB-KW"/>
</dbReference>
<dbReference type="InterPro" id="IPR050261">
    <property type="entry name" value="FrsA_esterase"/>
</dbReference>
<evidence type="ECO:0000313" key="2">
    <source>
        <dbReference type="EMBL" id="MCX2981880.1"/>
    </source>
</evidence>
<evidence type="ECO:0000259" key="1">
    <source>
        <dbReference type="Pfam" id="PF01738"/>
    </source>
</evidence>
<keyword evidence="2" id="KW-0378">Hydrolase</keyword>
<name>A0ABT3THS5_9GAMM</name>
<dbReference type="Gene3D" id="3.40.50.1820">
    <property type="entry name" value="alpha/beta hydrolase"/>
    <property type="match status" value="1"/>
</dbReference>
<sequence length="247" mass="25966">MPTVNSGAGSQVSYFSGDTELRGYFAAPEGVTNAPCVIVVHEWWGINDYIRRRVDMLAELGFCALAADMYGAGREALTPDDAGALMQGVLDDPTAVPQRFGAALEWLRGKSEVDAGRVAAIGYCFGGAVALAMARAGMDLAAVASFHGVLETATPAQPGQIKARIAVYHGNDDGMIPAEQVTAFDAEMKAAGADYEIIGYDGAGHGFSSPEADRNGELYGIPVAYNQAADADSWAKLQQLLAATLRR</sequence>
<dbReference type="InterPro" id="IPR002925">
    <property type="entry name" value="Dienelactn_hydro"/>
</dbReference>
<protein>
    <submittedName>
        <fullName evidence="2">Dienelactone hydrolase family protein</fullName>
    </submittedName>
</protein>
<dbReference type="RefSeq" id="WP_279245873.1">
    <property type="nucleotide sequence ID" value="NZ_SHNN01000002.1"/>
</dbReference>
<reference evidence="2" key="1">
    <citation type="submission" date="2019-02" db="EMBL/GenBank/DDBJ databases">
        <authorList>
            <person name="Li S.-H."/>
        </authorList>
    </citation>
    <scope>NUCLEOTIDE SEQUENCE</scope>
    <source>
        <strain evidence="2">IMCC14734</strain>
    </source>
</reference>
<gene>
    <name evidence="2" type="ORF">EYC98_13535</name>
</gene>
<dbReference type="Pfam" id="PF01738">
    <property type="entry name" value="DLH"/>
    <property type="match status" value="1"/>
</dbReference>